<evidence type="ECO:0000256" key="8">
    <source>
        <dbReference type="ARBA" id="ARBA00023054"/>
    </source>
</evidence>
<dbReference type="FunFam" id="3.10.20.90:FF:000050">
    <property type="entry name" value="Ubiquitin carboxyl-terminal hydrolase 13"/>
    <property type="match status" value="1"/>
</dbReference>
<dbReference type="Gene3D" id="3.90.70.10">
    <property type="entry name" value="Cysteine proteinases"/>
    <property type="match status" value="1"/>
</dbReference>
<evidence type="ECO:0000313" key="12">
    <source>
        <dbReference type="EMBL" id="GBG74934.1"/>
    </source>
</evidence>
<dbReference type="Gene3D" id="3.10.20.90">
    <property type="entry name" value="Phosphatidylinositol 3-kinase Catalytic Subunit, Chain A, domain 1"/>
    <property type="match status" value="2"/>
</dbReference>
<feature type="region of interest" description="Disordered" evidence="9">
    <location>
        <begin position="339"/>
        <end position="360"/>
    </location>
</feature>
<evidence type="ECO:0000256" key="2">
    <source>
        <dbReference type="ARBA" id="ARBA00009085"/>
    </source>
</evidence>
<evidence type="ECO:0000256" key="3">
    <source>
        <dbReference type="ARBA" id="ARBA00012759"/>
    </source>
</evidence>
<dbReference type="Gramene" id="GBG74934">
    <property type="protein sequence ID" value="GBG74934"/>
    <property type="gene ID" value="CBR_g19448"/>
</dbReference>
<dbReference type="Pfam" id="PF12436">
    <property type="entry name" value="USP7_ICP0_bdg"/>
    <property type="match status" value="2"/>
</dbReference>
<protein>
    <recommendedName>
        <fullName evidence="3">ubiquitinyl hydrolase 1</fullName>
        <ecNumber evidence="3">3.4.19.12</ecNumber>
    </recommendedName>
</protein>
<feature type="compositionally biased region" description="Acidic residues" evidence="9">
    <location>
        <begin position="684"/>
        <end position="702"/>
    </location>
</feature>
<evidence type="ECO:0000256" key="9">
    <source>
        <dbReference type="SAM" id="MobiDB-lite"/>
    </source>
</evidence>
<sequence>MEGFQPSQSVSFRWVIENFTKLTVRKLYSHTFAAGGHSWRLLLFPKGNSYESVQKLAVYVDVPYSEWLEVGWSRNADFTLRAVNQRDPSLSIENSSSHKFHKGEADWGFREFMPLKDLVDPSKGFLVDGTVVIEAEVSVGGDVVKAQNDSRNAQVDDSRKATGFVALRSKYTAASSFMNAVLQTLYHLPYLRKAVYHMSMTECEKKVASTTAMPFALQCLFHKMQNSDASVQTDDFATSSDWDSWAATSFCLPYEGRKFLLIIFEQLERAMRWTGVAGTIQDLFQGHYVLSSCADFVDDVAVKEKRRRISFYDLELDVRGCKDVYESFDKYCSAGERLEGGGKRRRHPRPGGGNGAGVGEGRRKGNRRIWFETFPTVLCLHLKRFEYDVEHDNMVKVNDRYEFPVQLDLDRDGGKYLASDRDRSVRNLYTLYSVLAHSGGINNGRCQVFIRPMLLEQWYKSDDEGVRKEDARRAVEEQYGGEEEMVTTPKTTSSNAYVLVYVREEDKGKVMCKVDDTTRIAKRCQSGGGVQQKVADWYAIVKVAREEDFREQIGWDILFDLVDFEKVGWFVIGSHSSFQTVKDQCAAIFHIPIQCQRFWLWEKRKNHTYRLSRPLTPDEEMQIVKRLIDERASTRGPNAGINLFLEKVPENPEGVSGPIHNRPTGKDDILIFFKKYSPAAAASGEEEEEEEEGEEEEEEEEEELRYVGKMLVKGETKPCDVMVQIKQLGVFKPNEEVILYEEIKFDPTVMCIPIDKTATFSSSGLEDGDIVCVQRAIAETDIIKYRYPDVPSYLDYVRNRQVVRFHRLSEPNSTPHFVLEMSRQHTYDDVVQRVARHVGVDDPGKIHLTAHNCFSQAPRSRPIKHEGGESLADMLAHHNRMSEILYYDVVNPRALELERWKTLEVRFYNSRVEEVCVRNIRLPKESTVGELIKETSDLVDLSNSASQLRILEVSESKIRKIFLPTEKLDNISNHTGQILRAEEIPEEEKDLGNAEEGRLIHVCHVWQDSAAGSRGAQTFGEPFCLAVREKETLVIVKTRIKRKLAVPYDDFSKWKFACMERSAPLYLQDTDIVLSCFGKRTQTDDDCEQYLGLEHADTAHRMSHRCDGPN</sequence>
<dbReference type="OMA" id="FENHENQ"/>
<dbReference type="OrthoDB" id="289038at2759"/>
<evidence type="ECO:0000256" key="5">
    <source>
        <dbReference type="ARBA" id="ARBA00022786"/>
    </source>
</evidence>
<dbReference type="GO" id="GO:0006508">
    <property type="term" value="P:proteolysis"/>
    <property type="evidence" value="ECO:0007669"/>
    <property type="project" value="UniProtKB-KW"/>
</dbReference>
<keyword evidence="8" id="KW-0175">Coiled coil</keyword>
<dbReference type="SUPFAM" id="SSF49599">
    <property type="entry name" value="TRAF domain-like"/>
    <property type="match status" value="1"/>
</dbReference>
<dbReference type="Pfam" id="PF14533">
    <property type="entry name" value="USP7_C2"/>
    <property type="match status" value="1"/>
</dbReference>
<dbReference type="Pfam" id="PF00443">
    <property type="entry name" value="UCH"/>
    <property type="match status" value="1"/>
</dbReference>
<accession>A0A388KY01</accession>
<comment type="similarity">
    <text evidence="2">Belongs to the peptidase C19 family.</text>
</comment>
<dbReference type="InterPro" id="IPR001394">
    <property type="entry name" value="Peptidase_C19_UCH"/>
</dbReference>
<dbReference type="GO" id="GO:0004843">
    <property type="term" value="F:cysteine-type deubiquitinase activity"/>
    <property type="evidence" value="ECO:0007669"/>
    <property type="project" value="UniProtKB-EC"/>
</dbReference>
<dbReference type="Pfam" id="PF22486">
    <property type="entry name" value="MATH_2"/>
    <property type="match status" value="1"/>
</dbReference>
<feature type="region of interest" description="Disordered" evidence="9">
    <location>
        <begin position="681"/>
        <end position="702"/>
    </location>
</feature>
<reference evidence="12 13" key="1">
    <citation type="journal article" date="2018" name="Cell">
        <title>The Chara Genome: Secondary Complexity and Implications for Plant Terrestrialization.</title>
        <authorList>
            <person name="Nishiyama T."/>
            <person name="Sakayama H."/>
            <person name="Vries J.D."/>
            <person name="Buschmann H."/>
            <person name="Saint-Marcoux D."/>
            <person name="Ullrich K.K."/>
            <person name="Haas F.B."/>
            <person name="Vanderstraeten L."/>
            <person name="Becker D."/>
            <person name="Lang D."/>
            <person name="Vosolsobe S."/>
            <person name="Rombauts S."/>
            <person name="Wilhelmsson P.K.I."/>
            <person name="Janitza P."/>
            <person name="Kern R."/>
            <person name="Heyl A."/>
            <person name="Rumpler F."/>
            <person name="Villalobos L.I.A.C."/>
            <person name="Clay J.M."/>
            <person name="Skokan R."/>
            <person name="Toyoda A."/>
            <person name="Suzuki Y."/>
            <person name="Kagoshima H."/>
            <person name="Schijlen E."/>
            <person name="Tajeshwar N."/>
            <person name="Catarino B."/>
            <person name="Hetherington A.J."/>
            <person name="Saltykova A."/>
            <person name="Bonnot C."/>
            <person name="Breuninger H."/>
            <person name="Symeonidi A."/>
            <person name="Radhakrishnan G.V."/>
            <person name="Van Nieuwerburgh F."/>
            <person name="Deforce D."/>
            <person name="Chang C."/>
            <person name="Karol K.G."/>
            <person name="Hedrich R."/>
            <person name="Ulvskov P."/>
            <person name="Glockner G."/>
            <person name="Delwiche C.F."/>
            <person name="Petrasek J."/>
            <person name="Van de Peer Y."/>
            <person name="Friml J."/>
            <person name="Beilby M."/>
            <person name="Dolan L."/>
            <person name="Kohara Y."/>
            <person name="Sugano S."/>
            <person name="Fujiyama A."/>
            <person name="Delaux P.-M."/>
            <person name="Quint M."/>
            <person name="TheiBen G."/>
            <person name="Hagemann M."/>
            <person name="Harholt J."/>
            <person name="Dunand C."/>
            <person name="Zachgo S."/>
            <person name="Langdale J."/>
            <person name="Maumus F."/>
            <person name="Straeten D.V.D."/>
            <person name="Gould S.B."/>
            <person name="Rensing S.A."/>
        </authorList>
    </citation>
    <scope>NUCLEOTIDE SEQUENCE [LARGE SCALE GENOMIC DNA]</scope>
    <source>
        <strain evidence="12 13">S276</strain>
    </source>
</reference>
<evidence type="ECO:0000256" key="1">
    <source>
        <dbReference type="ARBA" id="ARBA00000707"/>
    </source>
</evidence>
<organism evidence="12 13">
    <name type="scientific">Chara braunii</name>
    <name type="common">Braun's stonewort</name>
    <dbReference type="NCBI Taxonomy" id="69332"/>
    <lineage>
        <taxon>Eukaryota</taxon>
        <taxon>Viridiplantae</taxon>
        <taxon>Streptophyta</taxon>
        <taxon>Charophyceae</taxon>
        <taxon>Charales</taxon>
        <taxon>Characeae</taxon>
        <taxon>Chara</taxon>
    </lineage>
</organism>
<dbReference type="InterPro" id="IPR050804">
    <property type="entry name" value="MCC"/>
</dbReference>
<comment type="catalytic activity">
    <reaction evidence="1">
        <text>Thiol-dependent hydrolysis of ester, thioester, amide, peptide and isopeptide bonds formed by the C-terminal Gly of ubiquitin (a 76-residue protein attached to proteins as an intracellular targeting signal).</text>
        <dbReference type="EC" id="3.4.19.12"/>
    </reaction>
</comment>
<keyword evidence="5" id="KW-0833">Ubl conjugation pathway</keyword>
<dbReference type="PANTHER" id="PTHR46236">
    <property type="entry name" value="TRAF-LIKE SUPERFAMILY PROTEIN"/>
    <property type="match status" value="1"/>
</dbReference>
<evidence type="ECO:0000256" key="6">
    <source>
        <dbReference type="ARBA" id="ARBA00022801"/>
    </source>
</evidence>
<keyword evidence="4" id="KW-0645">Protease</keyword>
<dbReference type="InterPro" id="IPR028889">
    <property type="entry name" value="USP"/>
</dbReference>
<evidence type="ECO:0000259" key="10">
    <source>
        <dbReference type="PROSITE" id="PS50144"/>
    </source>
</evidence>
<gene>
    <name evidence="12" type="ORF">CBR_g19448</name>
</gene>
<keyword evidence="13" id="KW-1185">Reference proteome</keyword>
<dbReference type="GO" id="GO:0016579">
    <property type="term" value="P:protein deubiquitination"/>
    <property type="evidence" value="ECO:0007669"/>
    <property type="project" value="InterPro"/>
</dbReference>
<evidence type="ECO:0000313" key="13">
    <source>
        <dbReference type="Proteomes" id="UP000265515"/>
    </source>
</evidence>
<comment type="caution">
    <text evidence="12">The sequence shown here is derived from an EMBL/GenBank/DDBJ whole genome shotgun (WGS) entry which is preliminary data.</text>
</comment>
<name>A0A388KY01_CHABU</name>
<feature type="compositionally biased region" description="Gly residues" evidence="9">
    <location>
        <begin position="350"/>
        <end position="359"/>
    </location>
</feature>
<dbReference type="CDD" id="cd00121">
    <property type="entry name" value="MATH"/>
    <property type="match status" value="1"/>
</dbReference>
<evidence type="ECO:0000256" key="7">
    <source>
        <dbReference type="ARBA" id="ARBA00022807"/>
    </source>
</evidence>
<proteinExistence type="inferred from homology"/>
<feature type="domain" description="USP" evidence="11">
    <location>
        <begin position="165"/>
        <end position="504"/>
    </location>
</feature>
<dbReference type="InterPro" id="IPR002083">
    <property type="entry name" value="MATH/TRAF_dom"/>
</dbReference>
<dbReference type="Proteomes" id="UP000265515">
    <property type="component" value="Unassembled WGS sequence"/>
</dbReference>
<dbReference type="SUPFAM" id="SSF54001">
    <property type="entry name" value="Cysteine proteinases"/>
    <property type="match status" value="1"/>
</dbReference>
<dbReference type="GO" id="GO:0005634">
    <property type="term" value="C:nucleus"/>
    <property type="evidence" value="ECO:0007669"/>
    <property type="project" value="UniProtKB-ARBA"/>
</dbReference>
<keyword evidence="6" id="KW-0378">Hydrolase</keyword>
<dbReference type="InterPro" id="IPR024729">
    <property type="entry name" value="USP7_ICP0-binding_dom"/>
</dbReference>
<keyword evidence="7" id="KW-0788">Thiol protease</keyword>
<feature type="domain" description="MATH" evidence="10">
    <location>
        <begin position="9"/>
        <end position="137"/>
    </location>
</feature>
<dbReference type="PANTHER" id="PTHR46236:SF35">
    <property type="entry name" value="MATH DOMAIN-CONTAINING PROTEIN"/>
    <property type="match status" value="1"/>
</dbReference>
<dbReference type="InterPro" id="IPR038765">
    <property type="entry name" value="Papain-like_cys_pep_sf"/>
</dbReference>
<dbReference type="InterPro" id="IPR029346">
    <property type="entry name" value="USP_C"/>
</dbReference>
<dbReference type="AlphaFoldDB" id="A0A388KY01"/>
<evidence type="ECO:0000259" key="11">
    <source>
        <dbReference type="PROSITE" id="PS50235"/>
    </source>
</evidence>
<dbReference type="PROSITE" id="PS50235">
    <property type="entry name" value="USP_3"/>
    <property type="match status" value="1"/>
</dbReference>
<dbReference type="InterPro" id="IPR008974">
    <property type="entry name" value="TRAF-like"/>
</dbReference>
<dbReference type="PROSITE" id="PS50144">
    <property type="entry name" value="MATH"/>
    <property type="match status" value="1"/>
</dbReference>
<dbReference type="EC" id="3.4.19.12" evidence="3"/>
<dbReference type="SMART" id="SM00061">
    <property type="entry name" value="MATH"/>
    <property type="match status" value="1"/>
</dbReference>
<dbReference type="Gene3D" id="2.60.210.10">
    <property type="entry name" value="Apoptosis, Tumor Necrosis Factor Receptor Associated Protein 2, Chain A"/>
    <property type="match status" value="1"/>
</dbReference>
<dbReference type="EMBL" id="BFEA01000214">
    <property type="protein sequence ID" value="GBG74934.1"/>
    <property type="molecule type" value="Genomic_DNA"/>
</dbReference>
<dbReference type="STRING" id="69332.A0A388KY01"/>
<evidence type="ECO:0000256" key="4">
    <source>
        <dbReference type="ARBA" id="ARBA00022670"/>
    </source>
</evidence>